<comment type="caution">
    <text evidence="2">The sequence shown here is derived from an EMBL/GenBank/DDBJ whole genome shotgun (WGS) entry which is preliminary data.</text>
</comment>
<gene>
    <name evidence="2" type="ORF">Bca52824_035836</name>
</gene>
<keyword evidence="3" id="KW-1185">Reference proteome</keyword>
<feature type="compositionally biased region" description="Acidic residues" evidence="1">
    <location>
        <begin position="1"/>
        <end position="22"/>
    </location>
</feature>
<evidence type="ECO:0000313" key="3">
    <source>
        <dbReference type="Proteomes" id="UP000886595"/>
    </source>
</evidence>
<dbReference type="AlphaFoldDB" id="A0A8X7S883"/>
<feature type="region of interest" description="Disordered" evidence="1">
    <location>
        <begin position="80"/>
        <end position="102"/>
    </location>
</feature>
<reference evidence="2 3" key="1">
    <citation type="submission" date="2020-02" db="EMBL/GenBank/DDBJ databases">
        <authorList>
            <person name="Ma Q."/>
            <person name="Huang Y."/>
            <person name="Song X."/>
            <person name="Pei D."/>
        </authorList>
    </citation>
    <scope>NUCLEOTIDE SEQUENCE [LARGE SCALE GENOMIC DNA]</scope>
    <source>
        <strain evidence="2">Sxm20200214</strain>
        <tissue evidence="2">Leaf</tissue>
    </source>
</reference>
<protein>
    <submittedName>
        <fullName evidence="2">Uncharacterized protein</fullName>
    </submittedName>
</protein>
<sequence>MDSDALMDFVESDTLENEDDGIHEEAMEEGKDQLEDPEQEDIMKQKQEETQGNISQKKGFKAGGSAFGGFTKMRLAQNMLSPRKKKMSKPPGKGVGQDWLTI</sequence>
<name>A0A8X7S883_BRACI</name>
<proteinExistence type="predicted"/>
<feature type="compositionally biased region" description="Basic and acidic residues" evidence="1">
    <location>
        <begin position="23"/>
        <end position="34"/>
    </location>
</feature>
<organism evidence="2 3">
    <name type="scientific">Brassica carinata</name>
    <name type="common">Ethiopian mustard</name>
    <name type="synonym">Abyssinian cabbage</name>
    <dbReference type="NCBI Taxonomy" id="52824"/>
    <lineage>
        <taxon>Eukaryota</taxon>
        <taxon>Viridiplantae</taxon>
        <taxon>Streptophyta</taxon>
        <taxon>Embryophyta</taxon>
        <taxon>Tracheophyta</taxon>
        <taxon>Spermatophyta</taxon>
        <taxon>Magnoliopsida</taxon>
        <taxon>eudicotyledons</taxon>
        <taxon>Gunneridae</taxon>
        <taxon>Pentapetalae</taxon>
        <taxon>rosids</taxon>
        <taxon>malvids</taxon>
        <taxon>Brassicales</taxon>
        <taxon>Brassicaceae</taxon>
        <taxon>Brassiceae</taxon>
        <taxon>Brassica</taxon>
    </lineage>
</organism>
<dbReference type="Proteomes" id="UP000886595">
    <property type="component" value="Unassembled WGS sequence"/>
</dbReference>
<evidence type="ECO:0000256" key="1">
    <source>
        <dbReference type="SAM" id="MobiDB-lite"/>
    </source>
</evidence>
<feature type="region of interest" description="Disordered" evidence="1">
    <location>
        <begin position="1"/>
        <end position="66"/>
    </location>
</feature>
<dbReference type="EMBL" id="JAAMPC010000008">
    <property type="protein sequence ID" value="KAG2299364.1"/>
    <property type="molecule type" value="Genomic_DNA"/>
</dbReference>
<evidence type="ECO:0000313" key="2">
    <source>
        <dbReference type="EMBL" id="KAG2299364.1"/>
    </source>
</evidence>
<accession>A0A8X7S883</accession>